<dbReference type="EMBL" id="RBRY01000138">
    <property type="protein sequence ID" value="RMR52834.1"/>
    <property type="molecule type" value="Genomic_DNA"/>
</dbReference>
<name>A0A3M4VLV7_PSECI</name>
<dbReference type="Proteomes" id="UP000278332">
    <property type="component" value="Unassembled WGS sequence"/>
</dbReference>
<organism evidence="3 4">
    <name type="scientific">Pseudomonas cichorii</name>
    <dbReference type="NCBI Taxonomy" id="36746"/>
    <lineage>
        <taxon>Bacteria</taxon>
        <taxon>Pseudomonadati</taxon>
        <taxon>Pseudomonadota</taxon>
        <taxon>Gammaproteobacteria</taxon>
        <taxon>Pseudomonadales</taxon>
        <taxon>Pseudomonadaceae</taxon>
        <taxon>Pseudomonas</taxon>
    </lineage>
</organism>
<evidence type="ECO:0000313" key="3">
    <source>
        <dbReference type="EMBL" id="RMR52834.1"/>
    </source>
</evidence>
<protein>
    <recommendedName>
        <fullName evidence="6">Phage abortive infection protein</fullName>
    </recommendedName>
</protein>
<dbReference type="Pfam" id="PF16872">
    <property type="entry name" value="putAbiC"/>
    <property type="match status" value="1"/>
</dbReference>
<dbReference type="AlphaFoldDB" id="A0A3M4VLV7"/>
<reference evidence="3 4" key="1">
    <citation type="submission" date="2018-08" db="EMBL/GenBank/DDBJ databases">
        <title>Recombination of ecologically and evolutionarily significant loci maintains genetic cohesion in the Pseudomonas syringae species complex.</title>
        <authorList>
            <person name="Dillon M."/>
            <person name="Thakur S."/>
            <person name="Almeida R.N.D."/>
            <person name="Weir B.S."/>
            <person name="Guttman D.S."/>
        </authorList>
    </citation>
    <scope>NUCLEOTIDE SEQUENCE [LARGE SCALE GENOMIC DNA]</scope>
    <source>
        <strain evidence="3 4">ICMP 6917</strain>
    </source>
</reference>
<keyword evidence="1" id="KW-1133">Transmembrane helix</keyword>
<keyword evidence="1" id="KW-0472">Membrane</keyword>
<proteinExistence type="predicted"/>
<sequence length="305" mass="34831">MNLEKKFESITPRNLFKWITWILGIATGLFGFVLSLYLMEFNNGFSNENSDWGTFGDFLGGTLNPIFGFLSLIALLLTIVLQSKELESTRIELERSASAQEKTEAALNKQSDTQAKQQFENTFFSLLDQHNKALEKISTPTGKYTNDQSDLDIVRLSVFSENHSDLQDAKNALEKYNGICGHYFRVLYQVLKFIATNVPDASIGSEFSQETLANSKLAPSEKMYSNIVRSFLSYDATQLLAINCYCADNSDTYWNFKLLIERYSFLEHMPFKIKESDHVLLVSTKDFYEKNAFGRTQFRTSSQKV</sequence>
<feature type="transmembrane region" description="Helical" evidence="1">
    <location>
        <begin position="15"/>
        <end position="38"/>
    </location>
</feature>
<reference evidence="2 5" key="2">
    <citation type="submission" date="2020-05" db="EMBL/GenBank/DDBJ databases">
        <title>Genetic diversity of Pseudomonas cichorii.</title>
        <authorList>
            <person name="Tani S."/>
            <person name="Yagi H."/>
            <person name="Hashimoto S."/>
            <person name="Iiyama K."/>
            <person name="Furuya N."/>
        </authorList>
    </citation>
    <scope>NUCLEOTIDE SEQUENCE [LARGE SCALE GENOMIC DNA]</scope>
    <source>
        <strain evidence="2 5">LMG 2162</strain>
    </source>
</reference>
<dbReference type="EMBL" id="BLWA01000012">
    <property type="protein sequence ID" value="GFM93882.1"/>
    <property type="molecule type" value="Genomic_DNA"/>
</dbReference>
<comment type="caution">
    <text evidence="3">The sequence shown here is derived from an EMBL/GenBank/DDBJ whole genome shotgun (WGS) entry which is preliminary data.</text>
</comment>
<keyword evidence="1" id="KW-0812">Transmembrane</keyword>
<evidence type="ECO:0000313" key="4">
    <source>
        <dbReference type="Proteomes" id="UP000278332"/>
    </source>
</evidence>
<dbReference type="GeneID" id="93661699"/>
<evidence type="ECO:0000313" key="2">
    <source>
        <dbReference type="EMBL" id="GFM93882.1"/>
    </source>
</evidence>
<dbReference type="RefSeq" id="WP_025262483.1">
    <property type="nucleotide sequence ID" value="NZ_BLWA01000012.1"/>
</dbReference>
<accession>A0A3M4VLV7</accession>
<feature type="transmembrane region" description="Helical" evidence="1">
    <location>
        <begin position="58"/>
        <end position="81"/>
    </location>
</feature>
<dbReference type="Proteomes" id="UP000614982">
    <property type="component" value="Unassembled WGS sequence"/>
</dbReference>
<evidence type="ECO:0008006" key="6">
    <source>
        <dbReference type="Google" id="ProtNLM"/>
    </source>
</evidence>
<dbReference type="InterPro" id="IPR031709">
    <property type="entry name" value="PutAbiC"/>
</dbReference>
<dbReference type="OrthoDB" id="6422829at2"/>
<evidence type="ECO:0000256" key="1">
    <source>
        <dbReference type="SAM" id="Phobius"/>
    </source>
</evidence>
<keyword evidence="5" id="KW-1185">Reference proteome</keyword>
<evidence type="ECO:0000313" key="5">
    <source>
        <dbReference type="Proteomes" id="UP000614982"/>
    </source>
</evidence>
<gene>
    <name evidence="3" type="ORF">ALP84_01615</name>
    <name evidence="2" type="ORF">PSCICP_38540</name>
</gene>